<dbReference type="RefSeq" id="WP_108829844.1">
    <property type="nucleotide sequence ID" value="NZ_OMOR01000001.1"/>
</dbReference>
<dbReference type="Proteomes" id="UP000244880">
    <property type="component" value="Unassembled WGS sequence"/>
</dbReference>
<proteinExistence type="predicted"/>
<gene>
    <name evidence="5" type="primary">dapL</name>
    <name evidence="5" type="ORF">ASD8599_03706</name>
</gene>
<dbReference type="Pfam" id="PF00155">
    <property type="entry name" value="Aminotran_1_2"/>
    <property type="match status" value="1"/>
</dbReference>
<evidence type="ECO:0000256" key="1">
    <source>
        <dbReference type="ARBA" id="ARBA00001933"/>
    </source>
</evidence>
<evidence type="ECO:0000313" key="6">
    <source>
        <dbReference type="Proteomes" id="UP000244880"/>
    </source>
</evidence>
<organism evidence="5 6">
    <name type="scientific">Ascidiaceihabitans donghaensis</name>
    <dbReference type="NCBI Taxonomy" id="1510460"/>
    <lineage>
        <taxon>Bacteria</taxon>
        <taxon>Pseudomonadati</taxon>
        <taxon>Pseudomonadota</taxon>
        <taxon>Alphaproteobacteria</taxon>
        <taxon>Rhodobacterales</taxon>
        <taxon>Paracoccaceae</taxon>
        <taxon>Ascidiaceihabitans</taxon>
    </lineage>
</organism>
<dbReference type="InterPro" id="IPR050881">
    <property type="entry name" value="LL-DAP_aminotransferase"/>
</dbReference>
<dbReference type="InterPro" id="IPR015422">
    <property type="entry name" value="PyrdxlP-dep_Trfase_small"/>
</dbReference>
<evidence type="ECO:0000256" key="3">
    <source>
        <dbReference type="ARBA" id="ARBA00022679"/>
    </source>
</evidence>
<dbReference type="EMBL" id="OMOR01000001">
    <property type="protein sequence ID" value="SPH22959.1"/>
    <property type="molecule type" value="Genomic_DNA"/>
</dbReference>
<sequence>MKFPERFSNLPAYAFPRLRALLDVHPAGGDVVHMTIGEPKHVFPAWVTDVISEHAAGFNRYPPNEGAPELRRAFSDWANRRYSLSLDPDVNVMPLNGTREGLYNAPMALCPETKNGQRPTVLMPNPFYQVYMLASISSGAEPVFVAATADTNHLPDYAAQPEDVLQRCVGVYICSPANPQGAVADRAYWTDLLALAEKYDFRIFADECYSEIYRDAPPVGALQVAHEIGADPERVVAFHSLSKRSNLPGLRSGFVTGGPKTMDEIRQLRTYAGSPLPLPLQMAAAAVWADETHVNENRALYAEKYAIADRILGNVPGYSSPEAGFFLWLKVEDGEAAALKLWKETGVRVLPGAYLAQDVDGKNPGHEYIRVAMVAPKAEMTRGLEAIRDCLYPAQNDEAR</sequence>
<protein>
    <submittedName>
        <fullName evidence="5">LL-diaminopimelate aminotransferase</fullName>
        <ecNumber evidence="5">2.6.1.83</ecNumber>
    </submittedName>
</protein>
<dbReference type="GO" id="GO:0010285">
    <property type="term" value="F:L,L-diaminopimelate aminotransferase activity"/>
    <property type="evidence" value="ECO:0007669"/>
    <property type="project" value="UniProtKB-EC"/>
</dbReference>
<dbReference type="SUPFAM" id="SSF53383">
    <property type="entry name" value="PLP-dependent transferases"/>
    <property type="match status" value="1"/>
</dbReference>
<dbReference type="PANTHER" id="PTHR42832:SF3">
    <property type="entry name" value="L-GLUTAMINE--4-(METHYLSULFANYL)-2-OXOBUTANOATE AMINOTRANSFERASE"/>
    <property type="match status" value="1"/>
</dbReference>
<accession>A0A2R8BIZ0</accession>
<reference evidence="5 6" key="1">
    <citation type="submission" date="2018-03" db="EMBL/GenBank/DDBJ databases">
        <authorList>
            <person name="Keele B.F."/>
        </authorList>
    </citation>
    <scope>NUCLEOTIDE SEQUENCE [LARGE SCALE GENOMIC DNA]</scope>
    <source>
        <strain evidence="5 6">CECT 8599</strain>
    </source>
</reference>
<dbReference type="InterPro" id="IPR015421">
    <property type="entry name" value="PyrdxlP-dep_Trfase_major"/>
</dbReference>
<dbReference type="InterPro" id="IPR015424">
    <property type="entry name" value="PyrdxlP-dep_Trfase"/>
</dbReference>
<evidence type="ECO:0000259" key="4">
    <source>
        <dbReference type="Pfam" id="PF00155"/>
    </source>
</evidence>
<comment type="cofactor">
    <cofactor evidence="1">
        <name>pyridoxal 5'-phosphate</name>
        <dbReference type="ChEBI" id="CHEBI:597326"/>
    </cofactor>
</comment>
<name>A0A2R8BIZ0_9RHOB</name>
<feature type="domain" description="Aminotransferase class I/classII large" evidence="4">
    <location>
        <begin position="30"/>
        <end position="387"/>
    </location>
</feature>
<dbReference type="Gene3D" id="3.90.1150.10">
    <property type="entry name" value="Aspartate Aminotransferase, domain 1"/>
    <property type="match status" value="1"/>
</dbReference>
<evidence type="ECO:0000313" key="5">
    <source>
        <dbReference type="EMBL" id="SPH22959.1"/>
    </source>
</evidence>
<dbReference type="PANTHER" id="PTHR42832">
    <property type="entry name" value="AMINO ACID AMINOTRANSFERASE"/>
    <property type="match status" value="1"/>
</dbReference>
<dbReference type="OrthoDB" id="9813612at2"/>
<dbReference type="CDD" id="cd00609">
    <property type="entry name" value="AAT_like"/>
    <property type="match status" value="1"/>
</dbReference>
<dbReference type="GO" id="GO:0030170">
    <property type="term" value="F:pyridoxal phosphate binding"/>
    <property type="evidence" value="ECO:0007669"/>
    <property type="project" value="InterPro"/>
</dbReference>
<dbReference type="Gene3D" id="3.40.640.10">
    <property type="entry name" value="Type I PLP-dependent aspartate aminotransferase-like (Major domain)"/>
    <property type="match status" value="1"/>
</dbReference>
<dbReference type="EC" id="2.6.1.83" evidence="5"/>
<keyword evidence="6" id="KW-1185">Reference proteome</keyword>
<dbReference type="InterPro" id="IPR004839">
    <property type="entry name" value="Aminotransferase_I/II_large"/>
</dbReference>
<evidence type="ECO:0000256" key="2">
    <source>
        <dbReference type="ARBA" id="ARBA00022576"/>
    </source>
</evidence>
<keyword evidence="2 5" id="KW-0032">Aminotransferase</keyword>
<dbReference type="AlphaFoldDB" id="A0A2R8BIZ0"/>
<keyword evidence="3 5" id="KW-0808">Transferase</keyword>